<evidence type="ECO:0000256" key="13">
    <source>
        <dbReference type="ARBA" id="ARBA00022840"/>
    </source>
</evidence>
<keyword evidence="5" id="KW-0963">Cytoplasm</keyword>
<accession>A0AA36CXQ1</accession>
<feature type="domain" description="DAGKc" evidence="18">
    <location>
        <begin position="171"/>
        <end position="306"/>
    </location>
</feature>
<keyword evidence="8" id="KW-0677">Repeat</keyword>
<dbReference type="EC" id="2.7.1.107" evidence="14"/>
<keyword evidence="6 14" id="KW-0808">Transferase</keyword>
<dbReference type="Proteomes" id="UP001177023">
    <property type="component" value="Unassembled WGS sequence"/>
</dbReference>
<dbReference type="InterPro" id="IPR016064">
    <property type="entry name" value="NAD/diacylglycerol_kinase_sf"/>
</dbReference>
<dbReference type="EMBL" id="CATQJA010002647">
    <property type="protein sequence ID" value="CAJ0576879.1"/>
    <property type="molecule type" value="Genomic_DNA"/>
</dbReference>
<dbReference type="SUPFAM" id="SSF57889">
    <property type="entry name" value="Cysteine-rich domain"/>
    <property type="match status" value="2"/>
</dbReference>
<dbReference type="InterPro" id="IPR001660">
    <property type="entry name" value="SAM"/>
</dbReference>
<keyword evidence="13 14" id="KW-0067">ATP-binding</keyword>
<feature type="region of interest" description="Disordered" evidence="15">
    <location>
        <begin position="443"/>
        <end position="466"/>
    </location>
</feature>
<dbReference type="Pfam" id="PF00536">
    <property type="entry name" value="SAM_1"/>
    <property type="match status" value="1"/>
</dbReference>
<dbReference type="PANTHER" id="PTHR11255:SF109">
    <property type="entry name" value="DIACYLGLYCEROL KINASE ETA"/>
    <property type="match status" value="1"/>
</dbReference>
<dbReference type="GO" id="GO:0007200">
    <property type="term" value="P:phospholipase C-activating G protein-coupled receptor signaling pathway"/>
    <property type="evidence" value="ECO:0007669"/>
    <property type="project" value="InterPro"/>
</dbReference>
<dbReference type="PROSITE" id="PS50105">
    <property type="entry name" value="SAM_DOMAIN"/>
    <property type="match status" value="1"/>
</dbReference>
<evidence type="ECO:0000256" key="15">
    <source>
        <dbReference type="SAM" id="MobiDB-lite"/>
    </source>
</evidence>
<dbReference type="Pfam" id="PF00609">
    <property type="entry name" value="DAGK_acc"/>
    <property type="match status" value="1"/>
</dbReference>
<dbReference type="GO" id="GO:0008270">
    <property type="term" value="F:zinc ion binding"/>
    <property type="evidence" value="ECO:0007669"/>
    <property type="project" value="UniProtKB-KW"/>
</dbReference>
<dbReference type="InterPro" id="IPR001206">
    <property type="entry name" value="Diacylglycerol_kinase_cat_dom"/>
</dbReference>
<dbReference type="InterPro" id="IPR013761">
    <property type="entry name" value="SAM/pointed_sf"/>
</dbReference>
<protein>
    <recommendedName>
        <fullName evidence="14">Diacylglycerol kinase</fullName>
        <shortName evidence="14">DAG kinase</shortName>
        <ecNumber evidence="14">2.7.1.107</ecNumber>
    </recommendedName>
</protein>
<evidence type="ECO:0000313" key="19">
    <source>
        <dbReference type="EMBL" id="CAJ0576879.1"/>
    </source>
</evidence>
<evidence type="ECO:0000256" key="2">
    <source>
        <dbReference type="ARBA" id="ARBA00002064"/>
    </source>
</evidence>
<reference evidence="19" key="1">
    <citation type="submission" date="2023-06" db="EMBL/GenBank/DDBJ databases">
        <authorList>
            <person name="Delattre M."/>
        </authorList>
    </citation>
    <scope>NUCLEOTIDE SEQUENCE</scope>
    <source>
        <strain evidence="19">AF72</strain>
    </source>
</reference>
<evidence type="ECO:0000256" key="4">
    <source>
        <dbReference type="ARBA" id="ARBA00009280"/>
    </source>
</evidence>
<feature type="domain" description="Phorbol-ester/DAG-type" evidence="16">
    <location>
        <begin position="11"/>
        <end position="61"/>
    </location>
</feature>
<dbReference type="PROSITE" id="PS00479">
    <property type="entry name" value="ZF_DAG_PE_1"/>
    <property type="match status" value="2"/>
</dbReference>
<keyword evidence="20" id="KW-1185">Reference proteome</keyword>
<dbReference type="CDD" id="cd20800">
    <property type="entry name" value="C1_DGK_typeII_rpt1"/>
    <property type="match status" value="1"/>
</dbReference>
<feature type="compositionally biased region" description="Acidic residues" evidence="15">
    <location>
        <begin position="403"/>
        <end position="413"/>
    </location>
</feature>
<dbReference type="SMART" id="SM00454">
    <property type="entry name" value="SAM"/>
    <property type="match status" value="1"/>
</dbReference>
<keyword evidence="12" id="KW-0862">Zinc</keyword>
<dbReference type="SUPFAM" id="SSF47769">
    <property type="entry name" value="SAM/Pointed domain"/>
    <property type="match status" value="1"/>
</dbReference>
<dbReference type="GO" id="GO:0005524">
    <property type="term" value="F:ATP binding"/>
    <property type="evidence" value="ECO:0007669"/>
    <property type="project" value="UniProtKB-KW"/>
</dbReference>
<keyword evidence="11 14" id="KW-0418">Kinase</keyword>
<evidence type="ECO:0000256" key="12">
    <source>
        <dbReference type="ARBA" id="ARBA00022833"/>
    </source>
</evidence>
<evidence type="ECO:0000313" key="20">
    <source>
        <dbReference type="Proteomes" id="UP001177023"/>
    </source>
</evidence>
<dbReference type="InterPro" id="IPR037607">
    <property type="entry name" value="DGK"/>
</dbReference>
<evidence type="ECO:0000259" key="16">
    <source>
        <dbReference type="PROSITE" id="PS50081"/>
    </source>
</evidence>
<dbReference type="InterPro" id="IPR046349">
    <property type="entry name" value="C1-like_sf"/>
</dbReference>
<comment type="similarity">
    <text evidence="4 14">Belongs to the eukaryotic diacylglycerol kinase family.</text>
</comment>
<dbReference type="Pfam" id="PF00781">
    <property type="entry name" value="DAGK_cat"/>
    <property type="match status" value="1"/>
</dbReference>
<evidence type="ECO:0000256" key="14">
    <source>
        <dbReference type="RuleBase" id="RU361128"/>
    </source>
</evidence>
<dbReference type="FunFam" id="3.30.60.20:FF:000002">
    <property type="entry name" value="Diacylglycerol kinase"/>
    <property type="match status" value="1"/>
</dbReference>
<dbReference type="PROSITE" id="PS50146">
    <property type="entry name" value="DAGK"/>
    <property type="match status" value="1"/>
</dbReference>
<evidence type="ECO:0000259" key="17">
    <source>
        <dbReference type="PROSITE" id="PS50105"/>
    </source>
</evidence>
<evidence type="ECO:0000256" key="8">
    <source>
        <dbReference type="ARBA" id="ARBA00022737"/>
    </source>
</evidence>
<feature type="region of interest" description="Disordered" evidence="15">
    <location>
        <begin position="396"/>
        <end position="430"/>
    </location>
</feature>
<dbReference type="SMART" id="SM00045">
    <property type="entry name" value="DAGKa"/>
    <property type="match status" value="1"/>
</dbReference>
<dbReference type="SMART" id="SM00046">
    <property type="entry name" value="DAGKc"/>
    <property type="match status" value="1"/>
</dbReference>
<keyword evidence="7" id="KW-0479">Metal-binding</keyword>
<dbReference type="GO" id="GO:0004143">
    <property type="term" value="F:ATP-dependent diacylglycerol kinase activity"/>
    <property type="evidence" value="ECO:0007669"/>
    <property type="project" value="UniProtKB-EC"/>
</dbReference>
<evidence type="ECO:0000256" key="9">
    <source>
        <dbReference type="ARBA" id="ARBA00022741"/>
    </source>
</evidence>
<dbReference type="Pfam" id="PF00130">
    <property type="entry name" value="C1_1"/>
    <property type="match status" value="2"/>
</dbReference>
<organism evidence="19 20">
    <name type="scientific">Mesorhabditis spiculigera</name>
    <dbReference type="NCBI Taxonomy" id="96644"/>
    <lineage>
        <taxon>Eukaryota</taxon>
        <taxon>Metazoa</taxon>
        <taxon>Ecdysozoa</taxon>
        <taxon>Nematoda</taxon>
        <taxon>Chromadorea</taxon>
        <taxon>Rhabditida</taxon>
        <taxon>Rhabditina</taxon>
        <taxon>Rhabditomorpha</taxon>
        <taxon>Rhabditoidea</taxon>
        <taxon>Rhabditidae</taxon>
        <taxon>Mesorhabditinae</taxon>
        <taxon>Mesorhabditis</taxon>
    </lineage>
</organism>
<feature type="region of interest" description="Disordered" evidence="15">
    <location>
        <begin position="699"/>
        <end position="728"/>
    </location>
</feature>
<proteinExistence type="inferred from homology"/>
<dbReference type="AlphaFoldDB" id="A0AA36CXQ1"/>
<evidence type="ECO:0000259" key="18">
    <source>
        <dbReference type="PROSITE" id="PS50146"/>
    </source>
</evidence>
<evidence type="ECO:0000256" key="11">
    <source>
        <dbReference type="ARBA" id="ARBA00022777"/>
    </source>
</evidence>
<dbReference type="GO" id="GO:0005886">
    <property type="term" value="C:plasma membrane"/>
    <property type="evidence" value="ECO:0007669"/>
    <property type="project" value="TreeGrafter"/>
</dbReference>
<evidence type="ECO:0000256" key="3">
    <source>
        <dbReference type="ARBA" id="ARBA00004496"/>
    </source>
</evidence>
<dbReference type="Gene3D" id="1.10.150.50">
    <property type="entry name" value="Transcription Factor, Ets-1"/>
    <property type="match status" value="1"/>
</dbReference>
<evidence type="ECO:0000256" key="6">
    <source>
        <dbReference type="ARBA" id="ARBA00022679"/>
    </source>
</evidence>
<gene>
    <name evidence="19" type="ORF">MSPICULIGERA_LOCUS15163</name>
</gene>
<dbReference type="CDD" id="cd20852">
    <property type="entry name" value="C1_DGK_typeII_rpt2"/>
    <property type="match status" value="1"/>
</dbReference>
<dbReference type="SMART" id="SM00109">
    <property type="entry name" value="C1"/>
    <property type="match status" value="2"/>
</dbReference>
<sequence>MDSVIASSSGDHHWYTVNHHRPTFCNFCRGKLSGVPWHGLGCEVCKVKAHKHCAERIREPCKWTVDASIPPQLQYVNPENTLMPHQFVEGNLPMSSKCVVCEKVCGSVLKLQDWRCLWCSCCVHDACLSQLARGCSLGNWALSVLPPLAIRTVEKEGQVSLRADAYGGDCGGGSPLLVLVNSKSGDNQGQRMIRKFRRLLNPVQVFDICLSGPAPALTFFNSFDSFRVLVCGGDGTVGWVLSTCDRLNMLGKCHMAILPLGTGNDLARVLGWGHAFYDDNQLPQLVRTFERAHTTMLDRWSVYAMDEVLYDAVRNFEKRLAERVEDVLSAEQPKKVIESSKKLCITAKELIEKVAATYGQVEEWEAQAGTPTDDPISQTCSTFLAKLDSLMKELPESPTLDESGFEQDNDDESIGIQPPTPAANSREQSTLWPEDYKDAKHLVDRPEPEDDGNIERPDRLFKPSSEGHLYTQAGSEIKMSHSDSSIYEHSTDVPSTSTAILTPRTPGTVAWNNRIKGKKRSVAEAPAQRDQFKELKVMNNYFGIGLDAKIALDFHNKREEGGPDKTRSRSKLLFWYGMLGGKELMHRTYKNLEQRIRLECDGKLLELPNLQGIVILNIPSYSGGANFWGNARDDTFKVQSYDDKLLEVVALFGVIHVATSRVPNMMDANSDTWSLREEAVAGVEGVVDLLEDHFGFPVPRSPQATGSSGGLDSKKHSTAGLPPGGTLFTFDTKGDEPDKWRYVINSMRQTLAREEATIKEERRRVLVGEGRKRSRWTTWLSNKFSRRKRPKNEVSTWSVEEVQTWLSSLGLSSYIEQFKANDISGQELIHLERSDFKDLGIIKIGHVKRLQTAINDLVEKENESRTRAGSVSVAVPELPSLSSL</sequence>
<dbReference type="InterPro" id="IPR000756">
    <property type="entry name" value="Diacylglycerol_kin_accessory"/>
</dbReference>
<dbReference type="PROSITE" id="PS50081">
    <property type="entry name" value="ZF_DAG_PE_2"/>
    <property type="match status" value="2"/>
</dbReference>
<keyword evidence="9 14" id="KW-0547">Nucleotide-binding</keyword>
<name>A0AA36CXQ1_9BILA</name>
<feature type="domain" description="SAM" evidence="17">
    <location>
        <begin position="797"/>
        <end position="860"/>
    </location>
</feature>
<dbReference type="InterPro" id="IPR002219">
    <property type="entry name" value="PKC_DAG/PE"/>
</dbReference>
<keyword evidence="10" id="KW-0863">Zinc-finger</keyword>
<comment type="subcellular location">
    <subcellularLocation>
        <location evidence="3">Cytoplasm</location>
    </subcellularLocation>
</comment>
<feature type="domain" description="Phorbol-ester/DAG-type" evidence="16">
    <location>
        <begin position="84"/>
        <end position="135"/>
    </location>
</feature>
<dbReference type="Gene3D" id="2.60.200.40">
    <property type="match status" value="1"/>
</dbReference>
<comment type="function">
    <text evidence="2">Phosphorylates diacylglycerol (DAG) to generate phosphatidic acid (PA).</text>
</comment>
<evidence type="ECO:0000256" key="10">
    <source>
        <dbReference type="ARBA" id="ARBA00022771"/>
    </source>
</evidence>
<dbReference type="InterPro" id="IPR017438">
    <property type="entry name" value="ATP-NAD_kinase_N"/>
</dbReference>
<comment type="caution">
    <text evidence="19">The sequence shown here is derived from an EMBL/GenBank/DDBJ whole genome shotgun (WGS) entry which is preliminary data.</text>
</comment>
<dbReference type="Gene3D" id="3.30.60.20">
    <property type="match status" value="2"/>
</dbReference>
<comment type="catalytic activity">
    <reaction evidence="1 14">
        <text>a 1,2-diacyl-sn-glycerol + ATP = a 1,2-diacyl-sn-glycero-3-phosphate + ADP + H(+)</text>
        <dbReference type="Rhea" id="RHEA:10272"/>
        <dbReference type="ChEBI" id="CHEBI:15378"/>
        <dbReference type="ChEBI" id="CHEBI:17815"/>
        <dbReference type="ChEBI" id="CHEBI:30616"/>
        <dbReference type="ChEBI" id="CHEBI:58608"/>
        <dbReference type="ChEBI" id="CHEBI:456216"/>
        <dbReference type="EC" id="2.7.1.107"/>
    </reaction>
</comment>
<dbReference type="Gene3D" id="3.40.50.10330">
    <property type="entry name" value="Probable inorganic polyphosphate/atp-NAD kinase, domain 1"/>
    <property type="match status" value="1"/>
</dbReference>
<dbReference type="GO" id="GO:0005737">
    <property type="term" value="C:cytoplasm"/>
    <property type="evidence" value="ECO:0007669"/>
    <property type="project" value="UniProtKB-SubCell"/>
</dbReference>
<feature type="non-terminal residue" evidence="19">
    <location>
        <position position="884"/>
    </location>
</feature>
<evidence type="ECO:0000256" key="1">
    <source>
        <dbReference type="ARBA" id="ARBA00001383"/>
    </source>
</evidence>
<dbReference type="PANTHER" id="PTHR11255">
    <property type="entry name" value="DIACYLGLYCEROL KINASE"/>
    <property type="match status" value="1"/>
</dbReference>
<evidence type="ECO:0000256" key="7">
    <source>
        <dbReference type="ARBA" id="ARBA00022723"/>
    </source>
</evidence>
<dbReference type="SUPFAM" id="SSF111331">
    <property type="entry name" value="NAD kinase/diacylglycerol kinase-like"/>
    <property type="match status" value="1"/>
</dbReference>
<evidence type="ECO:0000256" key="5">
    <source>
        <dbReference type="ARBA" id="ARBA00022490"/>
    </source>
</evidence>